<evidence type="ECO:0000313" key="6">
    <source>
        <dbReference type="Proteomes" id="UP000037446"/>
    </source>
</evidence>
<dbReference type="Pfam" id="PF00990">
    <property type="entry name" value="GGDEF"/>
    <property type="match status" value="1"/>
</dbReference>
<dbReference type="SUPFAM" id="SSF55785">
    <property type="entry name" value="PYP-like sensor domain (PAS domain)"/>
    <property type="match status" value="1"/>
</dbReference>
<dbReference type="STRING" id="1306953.J121_1098"/>
<dbReference type="InterPro" id="IPR000700">
    <property type="entry name" value="PAS-assoc_C"/>
</dbReference>
<dbReference type="SUPFAM" id="SSF55073">
    <property type="entry name" value="Nucleotide cyclase"/>
    <property type="match status" value="1"/>
</dbReference>
<feature type="transmembrane region" description="Helical" evidence="1">
    <location>
        <begin position="71"/>
        <end position="88"/>
    </location>
</feature>
<dbReference type="Gene3D" id="3.30.70.270">
    <property type="match status" value="1"/>
</dbReference>
<evidence type="ECO:0000259" key="4">
    <source>
        <dbReference type="PROSITE" id="PS50887"/>
    </source>
</evidence>
<name>A0A0L1KFM0_9SPHN</name>
<proteinExistence type="predicted"/>
<feature type="domain" description="EAL" evidence="3">
    <location>
        <begin position="528"/>
        <end position="780"/>
    </location>
</feature>
<keyword evidence="1" id="KW-0472">Membrane</keyword>
<dbReference type="PROSITE" id="PS50113">
    <property type="entry name" value="PAC"/>
    <property type="match status" value="1"/>
</dbReference>
<feature type="transmembrane region" description="Helical" evidence="1">
    <location>
        <begin position="46"/>
        <end position="65"/>
    </location>
</feature>
<dbReference type="InterPro" id="IPR000160">
    <property type="entry name" value="GGDEF_dom"/>
</dbReference>
<protein>
    <submittedName>
        <fullName evidence="5">Diguanylate cyclase</fullName>
    </submittedName>
</protein>
<dbReference type="InterPro" id="IPR029787">
    <property type="entry name" value="Nucleotide_cyclase"/>
</dbReference>
<dbReference type="PANTHER" id="PTHR44757">
    <property type="entry name" value="DIGUANYLATE CYCLASE DGCP"/>
    <property type="match status" value="1"/>
</dbReference>
<dbReference type="RefSeq" id="WP_228135220.1">
    <property type="nucleotide sequence ID" value="NZ_JYNE01000021.1"/>
</dbReference>
<dbReference type="Gene3D" id="3.30.450.20">
    <property type="entry name" value="PAS domain"/>
    <property type="match status" value="1"/>
</dbReference>
<dbReference type="CDD" id="cd01948">
    <property type="entry name" value="EAL"/>
    <property type="match status" value="1"/>
</dbReference>
<dbReference type="PANTHER" id="PTHR44757:SF2">
    <property type="entry name" value="BIOFILM ARCHITECTURE MAINTENANCE PROTEIN MBAA"/>
    <property type="match status" value="1"/>
</dbReference>
<feature type="domain" description="GGDEF" evidence="4">
    <location>
        <begin position="386"/>
        <end position="519"/>
    </location>
</feature>
<dbReference type="EMBL" id="JYNE01000021">
    <property type="protein sequence ID" value="KNH02691.1"/>
    <property type="molecule type" value="Genomic_DNA"/>
</dbReference>
<dbReference type="AlphaFoldDB" id="A0A0L1KFM0"/>
<evidence type="ECO:0000256" key="1">
    <source>
        <dbReference type="SAM" id="Phobius"/>
    </source>
</evidence>
<gene>
    <name evidence="5" type="ORF">J121_1098</name>
</gene>
<evidence type="ECO:0000259" key="3">
    <source>
        <dbReference type="PROSITE" id="PS50883"/>
    </source>
</evidence>
<dbReference type="InterPro" id="IPR000014">
    <property type="entry name" value="PAS"/>
</dbReference>
<dbReference type="InterPro" id="IPR035919">
    <property type="entry name" value="EAL_sf"/>
</dbReference>
<evidence type="ECO:0000259" key="2">
    <source>
        <dbReference type="PROSITE" id="PS50113"/>
    </source>
</evidence>
<dbReference type="NCBIfam" id="TIGR00254">
    <property type="entry name" value="GGDEF"/>
    <property type="match status" value="1"/>
</dbReference>
<dbReference type="PROSITE" id="PS50883">
    <property type="entry name" value="EAL"/>
    <property type="match status" value="1"/>
</dbReference>
<dbReference type="CDD" id="cd00130">
    <property type="entry name" value="PAS"/>
    <property type="match status" value="1"/>
</dbReference>
<dbReference type="SMART" id="SM00267">
    <property type="entry name" value="GGDEF"/>
    <property type="match status" value="1"/>
</dbReference>
<feature type="transmembrane region" description="Helical" evidence="1">
    <location>
        <begin position="184"/>
        <end position="201"/>
    </location>
</feature>
<reference evidence="5" key="1">
    <citation type="submission" date="2015-02" db="EMBL/GenBank/DDBJ databases">
        <authorList>
            <person name="Chooi Y.-H."/>
        </authorList>
    </citation>
    <scope>NUCLEOTIDE SEQUENCE [LARGE SCALE GENOMIC DNA]</scope>
    <source>
        <strain evidence="5">LAMA 915</strain>
    </source>
</reference>
<dbReference type="SUPFAM" id="SSF141868">
    <property type="entry name" value="EAL domain-like"/>
    <property type="match status" value="1"/>
</dbReference>
<dbReference type="SMART" id="SM00052">
    <property type="entry name" value="EAL"/>
    <property type="match status" value="1"/>
</dbReference>
<dbReference type="InterPro" id="IPR035965">
    <property type="entry name" value="PAS-like_dom_sf"/>
</dbReference>
<comment type="caution">
    <text evidence="5">The sequence shown here is derived from an EMBL/GenBank/DDBJ whole genome shotgun (WGS) entry which is preliminary data.</text>
</comment>
<dbReference type="PROSITE" id="PS50887">
    <property type="entry name" value="GGDEF"/>
    <property type="match status" value="1"/>
</dbReference>
<organism evidence="5 6">
    <name type="scientific">Qipengyuania citrea LAMA 915</name>
    <dbReference type="NCBI Taxonomy" id="1306953"/>
    <lineage>
        <taxon>Bacteria</taxon>
        <taxon>Pseudomonadati</taxon>
        <taxon>Pseudomonadota</taxon>
        <taxon>Alphaproteobacteria</taxon>
        <taxon>Sphingomonadales</taxon>
        <taxon>Erythrobacteraceae</taxon>
        <taxon>Qipengyuania</taxon>
    </lineage>
</organism>
<dbReference type="InterPro" id="IPR052155">
    <property type="entry name" value="Biofilm_reg_signaling"/>
</dbReference>
<dbReference type="Proteomes" id="UP000037446">
    <property type="component" value="Unassembled WGS sequence"/>
</dbReference>
<dbReference type="InterPro" id="IPR013656">
    <property type="entry name" value="PAS_4"/>
</dbReference>
<sequence>MTDQATTQKAKAASLSIRQAIGFETPEGTNWSLVHGQQYAVLKDRVVARVLLHLVSFALVVFTVYQTVPVAALAAWGLGLISAVLYSARADIRLGDADSRSISVTEMESHALTTAAKGAMWSVGLILCAVYGQLGDTLLAWTIAAMLVLASSASRYGAPLSSITFALAAGVGGLIASLIDFHPILATVVVLSTLLAVFGVIESARVSVAVRLAEAAMQEKSEVVSMLLREFEEGQADWLWQVDTGRRLRSVSPRFAFALGRELAEIEGGSFLQLISGDCWQTGRFPQSLHDLADKLKRRQNFSNLEVKVTIGGQQRWWELSGTPIVDDRGRYQGFRGVGSDITEQRESSEKIAYLARYDTLTHLPNRRMLNEALGEALEHAAAWRSRCALLMIDLDRFKGINDSLGHLVGDRMLAEVASRLKALVRDGETCGRLGGDEFAVVLRETSDRSRIDTLAREIIQRLSEPYQIENHTLYVGASVGSAIGPRDGRTVEELLRNADLALYRAKDEGGGAHREFEPALHANAEERRLLENSLRHALARDEFVLHYQPVVDATTEEVVSFEALIRWNSPEHGFVSPAKFIPLAEDTRLIVPIGNWVMERACLEAAENWPEHMRVNVNVSPEQLLETDFVGSVVRALSQSGLNAKRLEIEVTESIFLRDASIAREALERCMALGCSIALDDFGTGYSSLGYLRRLKFSTIKVDRSFVQGAAQQSPESLAIIRAVVAMADSLGMTTTAEGVENDEEAQMIRELGCTKIQGYHFGRPMPASDVLDVMARQTGSPRAESA</sequence>
<feature type="transmembrane region" description="Helical" evidence="1">
    <location>
        <begin position="160"/>
        <end position="178"/>
    </location>
</feature>
<evidence type="ECO:0000313" key="5">
    <source>
        <dbReference type="EMBL" id="KNH02691.1"/>
    </source>
</evidence>
<dbReference type="NCBIfam" id="TIGR00229">
    <property type="entry name" value="sensory_box"/>
    <property type="match status" value="1"/>
</dbReference>
<dbReference type="Pfam" id="PF00563">
    <property type="entry name" value="EAL"/>
    <property type="match status" value="1"/>
</dbReference>
<keyword evidence="1" id="KW-0812">Transmembrane</keyword>
<dbReference type="PATRIC" id="fig|1306953.7.peg.1127"/>
<dbReference type="CDD" id="cd01949">
    <property type="entry name" value="GGDEF"/>
    <property type="match status" value="1"/>
</dbReference>
<feature type="domain" description="PAC" evidence="2">
    <location>
        <begin position="300"/>
        <end position="354"/>
    </location>
</feature>
<keyword evidence="1" id="KW-1133">Transmembrane helix</keyword>
<dbReference type="InterPro" id="IPR043128">
    <property type="entry name" value="Rev_trsase/Diguanyl_cyclase"/>
</dbReference>
<dbReference type="Gene3D" id="3.20.20.450">
    <property type="entry name" value="EAL domain"/>
    <property type="match status" value="1"/>
</dbReference>
<dbReference type="InterPro" id="IPR001633">
    <property type="entry name" value="EAL_dom"/>
</dbReference>
<accession>A0A0L1KFM0</accession>
<dbReference type="Pfam" id="PF08448">
    <property type="entry name" value="PAS_4"/>
    <property type="match status" value="1"/>
</dbReference>